<gene>
    <name evidence="4" type="ORF">HTZ84_10220</name>
</gene>
<accession>A0ABX2LBB9</accession>
<keyword evidence="2" id="KW-1133">Transmembrane helix</keyword>
<evidence type="ECO:0000256" key="2">
    <source>
        <dbReference type="SAM" id="Phobius"/>
    </source>
</evidence>
<protein>
    <recommendedName>
        <fullName evidence="3">DUF8108 domain-containing protein</fullName>
    </recommendedName>
</protein>
<organism evidence="4 5">
    <name type="scientific">Haloterrigena gelatinilytica</name>
    <dbReference type="NCBI Taxonomy" id="2741724"/>
    <lineage>
        <taxon>Archaea</taxon>
        <taxon>Methanobacteriati</taxon>
        <taxon>Methanobacteriota</taxon>
        <taxon>Stenosarchaea group</taxon>
        <taxon>Halobacteria</taxon>
        <taxon>Halobacteriales</taxon>
        <taxon>Natrialbaceae</taxon>
        <taxon>Haloterrigena</taxon>
    </lineage>
</organism>
<keyword evidence="5" id="KW-1185">Reference proteome</keyword>
<dbReference type="Pfam" id="PF26413">
    <property type="entry name" value="DUF8108"/>
    <property type="match status" value="1"/>
</dbReference>
<keyword evidence="2" id="KW-0812">Transmembrane</keyword>
<keyword evidence="2" id="KW-0472">Membrane</keyword>
<feature type="transmembrane region" description="Helical" evidence="2">
    <location>
        <begin position="21"/>
        <end position="38"/>
    </location>
</feature>
<feature type="domain" description="DUF8108" evidence="3">
    <location>
        <begin position="67"/>
        <end position="132"/>
    </location>
</feature>
<proteinExistence type="predicted"/>
<feature type="compositionally biased region" description="Low complexity" evidence="1">
    <location>
        <begin position="191"/>
        <end position="207"/>
    </location>
</feature>
<dbReference type="RefSeq" id="WP_174680579.1">
    <property type="nucleotide sequence ID" value="NZ_JABUQZ010000001.1"/>
</dbReference>
<sequence length="250" mass="27206">MERPDDAAIRIHVEIFALIRRLLPVAILVGSFAGPMAVAEPRVAMWYSAVLFCVSLFVLWTLEGLPLYPAHTFGLEYRFEDRPLESGTQRCVHCERVIDDGVHRRYARQVVVLGVPFYTLAWGSNDICRDCLGIGAGAGRAPGWTQQPDAGRARHTVGDAGRGPARHTVGDAGRGPGYGPESEYDSVTVEATASRADSTSTDGAATADETDPNDWRRDDAGPGTEIARRVDLNDRTAALEVKRAFEDGRP</sequence>
<feature type="transmembrane region" description="Helical" evidence="2">
    <location>
        <begin position="44"/>
        <end position="62"/>
    </location>
</feature>
<dbReference type="InterPro" id="IPR058421">
    <property type="entry name" value="DUF8108_C"/>
</dbReference>
<dbReference type="EMBL" id="JABUQZ010000001">
    <property type="protein sequence ID" value="NUC72680.1"/>
    <property type="molecule type" value="Genomic_DNA"/>
</dbReference>
<name>A0ABX2LBB9_9EURY</name>
<feature type="compositionally biased region" description="Basic and acidic residues" evidence="1">
    <location>
        <begin position="213"/>
        <end position="230"/>
    </location>
</feature>
<feature type="region of interest" description="Disordered" evidence="1">
    <location>
        <begin position="140"/>
        <end position="230"/>
    </location>
</feature>
<comment type="caution">
    <text evidence="4">The sequence shown here is derived from an EMBL/GenBank/DDBJ whole genome shotgun (WGS) entry which is preliminary data.</text>
</comment>
<evidence type="ECO:0000256" key="1">
    <source>
        <dbReference type="SAM" id="MobiDB-lite"/>
    </source>
</evidence>
<evidence type="ECO:0000259" key="3">
    <source>
        <dbReference type="Pfam" id="PF26413"/>
    </source>
</evidence>
<evidence type="ECO:0000313" key="5">
    <source>
        <dbReference type="Proteomes" id="UP001016761"/>
    </source>
</evidence>
<reference evidence="4 5" key="1">
    <citation type="submission" date="2020-06" db="EMBL/GenBank/DDBJ databases">
        <title>Haloterrigena sp. nov., an extremely halophilic archaeon isolated from a saline sediment.</title>
        <authorList>
            <person name="Liu B.-B."/>
        </authorList>
    </citation>
    <scope>NUCLEOTIDE SEQUENCE [LARGE SCALE GENOMIC DNA]</scope>
    <source>
        <strain evidence="4 5">SYSU A558-1</strain>
    </source>
</reference>
<evidence type="ECO:0000313" key="4">
    <source>
        <dbReference type="EMBL" id="NUC72680.1"/>
    </source>
</evidence>
<dbReference type="Proteomes" id="UP001016761">
    <property type="component" value="Unassembled WGS sequence"/>
</dbReference>